<dbReference type="RefSeq" id="WP_087677750.1">
    <property type="nucleotide sequence ID" value="NZ_FUWV01000001.1"/>
</dbReference>
<name>A0A1T4K3C5_9FIRM</name>
<dbReference type="AlphaFoldDB" id="A0A1T4K3C5"/>
<dbReference type="GO" id="GO:0008233">
    <property type="term" value="F:peptidase activity"/>
    <property type="evidence" value="ECO:0007669"/>
    <property type="project" value="UniProtKB-KW"/>
</dbReference>
<accession>A0A1T4K3C5</accession>
<sequence length="829" mass="95548">MEKIKKPELLSPVGSMEALIAAVENGADAVYLGGKSYSARQYASNFDNQELKQAVEYCHLQNVKLYVTINTLLKEQELKEIFEYILFLYGIGVDALIIQDLGLLKILQKILPEFPIQSSTQMTIHSLEGVKLLEKEGFYRVVLARELSLKEIKYIVDRSNIEIKIFNHGALCISYSGQCLMSSIIGGRSGNRGRCAQPCRKRYTLVDLKNQVDLSKFNGFLLSPKDLNTIEQIQYLIDSGAQSFKIEGRMKRPEYVAIVTALYRKAIDQYVEEQKIDITQKDVKELTQIFNRGFTTAYFFSNPGKDFISREKPNNRGILLGTIQSIHQKSKKMDVLLQESLQKGDGIEVWNMGRANTGMIIPYIQVNGKNVERASAGKKIAIPLLKNVRVGNKVYKTSDSFLLKKAQDTFRTQYQRKQKIYGSIFIFKGQPLKLSIWDENNHKISVIGEKLVEKARKRPLDRDRIIKQLEKLGGTPFVLEGMEVNMDVDATIALKEINAIRRKAVEKLKQKILKKNRFIEIKEKKKIFQDLWNENDQKKTIKPILSAKVGTLEAVKALSKTDITEIIFGGDIRFNIDLYRRALILAKENQKRIIFAFPRISRQNYILLLQEKKKELLNLSPDGLLLSNLELVHVFQDVSIEKEGDFTLNVLNHLAVEKLYEMGLDSICISPELRLKEIQEIKKYTNVPLNLFIHGDIEMMLSEYCPISCKDRKEECISCENTLKYALKDEKGMIFPLYIDDFGRSHILNSKKLCLLENLPNILKIGFKKLRFQFLVEEKEEIIETVSTYKKFLNFFFNKENKMPKDVEKVFLKWKKQGFTKGHYFRGVL</sequence>
<dbReference type="OrthoDB" id="9807498at2"/>
<dbReference type="Pfam" id="PF12392">
    <property type="entry name" value="DUF3656"/>
    <property type="match status" value="1"/>
</dbReference>
<dbReference type="InterPro" id="IPR020988">
    <property type="entry name" value="Pept_U32_collagenase"/>
</dbReference>
<dbReference type="PANTHER" id="PTHR30217">
    <property type="entry name" value="PEPTIDASE U32 FAMILY"/>
    <property type="match status" value="1"/>
</dbReference>
<dbReference type="Pfam" id="PF01136">
    <property type="entry name" value="Peptidase_U32"/>
    <property type="match status" value="2"/>
</dbReference>
<feature type="domain" description="Peptidase U32 collagenase" evidence="1">
    <location>
        <begin position="394"/>
        <end position="512"/>
    </location>
</feature>
<gene>
    <name evidence="2" type="ORF">SAMN02745973_00310</name>
</gene>
<dbReference type="GO" id="GO:0006508">
    <property type="term" value="P:proteolysis"/>
    <property type="evidence" value="ECO:0007669"/>
    <property type="project" value="UniProtKB-KW"/>
</dbReference>
<keyword evidence="3" id="KW-1185">Reference proteome</keyword>
<protein>
    <submittedName>
        <fullName evidence="2">Putative protease</fullName>
    </submittedName>
</protein>
<evidence type="ECO:0000313" key="2">
    <source>
        <dbReference type="EMBL" id="SJZ36825.1"/>
    </source>
</evidence>
<reference evidence="2 3" key="1">
    <citation type="submission" date="2017-02" db="EMBL/GenBank/DDBJ databases">
        <authorList>
            <person name="Peterson S.W."/>
        </authorList>
    </citation>
    <scope>NUCLEOTIDE SEQUENCE [LARGE SCALE GENOMIC DNA]</scope>
    <source>
        <strain evidence="2 3">DSM 15102</strain>
    </source>
</reference>
<evidence type="ECO:0000313" key="3">
    <source>
        <dbReference type="Proteomes" id="UP000196365"/>
    </source>
</evidence>
<keyword evidence="2" id="KW-0378">Hydrolase</keyword>
<evidence type="ECO:0000259" key="1">
    <source>
        <dbReference type="Pfam" id="PF12392"/>
    </source>
</evidence>
<dbReference type="InterPro" id="IPR051454">
    <property type="entry name" value="RNA/ubiquinone_mod_enzymes"/>
</dbReference>
<dbReference type="PANTHER" id="PTHR30217:SF10">
    <property type="entry name" value="23S RRNA 5-HYDROXYCYTIDINE C2501 SYNTHASE"/>
    <property type="match status" value="1"/>
</dbReference>
<organism evidence="2 3">
    <name type="scientific">Garciella nitratireducens DSM 15102</name>
    <dbReference type="NCBI Taxonomy" id="1121911"/>
    <lineage>
        <taxon>Bacteria</taxon>
        <taxon>Bacillati</taxon>
        <taxon>Bacillota</taxon>
        <taxon>Clostridia</taxon>
        <taxon>Eubacteriales</taxon>
        <taxon>Eubacteriaceae</taxon>
        <taxon>Garciella</taxon>
    </lineage>
</organism>
<dbReference type="Proteomes" id="UP000196365">
    <property type="component" value="Unassembled WGS sequence"/>
</dbReference>
<dbReference type="EMBL" id="FUWV01000001">
    <property type="protein sequence ID" value="SJZ36825.1"/>
    <property type="molecule type" value="Genomic_DNA"/>
</dbReference>
<keyword evidence="2" id="KW-0645">Protease</keyword>
<proteinExistence type="predicted"/>
<dbReference type="InterPro" id="IPR001539">
    <property type="entry name" value="Peptidase_U32"/>
</dbReference>